<keyword evidence="2" id="KW-1185">Reference proteome</keyword>
<sequence>MLAIALPKDTEIELYKIAMRAGLTPDEVAQRAILDFIEEQQDSETAIKRLANPAQRWSQADLEQELDLDD</sequence>
<dbReference type="RefSeq" id="WP_201244162.1">
    <property type="nucleotide sequence ID" value="NZ_NHSF01000022.1"/>
</dbReference>
<comment type="caution">
    <text evidence="1">The sequence shown here is derived from an EMBL/GenBank/DDBJ whole genome shotgun (WGS) entry which is preliminary data.</text>
</comment>
<gene>
    <name evidence="1" type="ORF">CCR82_04185</name>
</gene>
<dbReference type="EMBL" id="NHSF01000022">
    <property type="protein sequence ID" value="MBK5929752.1"/>
    <property type="molecule type" value="Genomic_DNA"/>
</dbReference>
<protein>
    <submittedName>
        <fullName evidence="1">Uncharacterized protein</fullName>
    </submittedName>
</protein>
<accession>A0AAJ0UFP8</accession>
<name>A0AAJ0UFP8_HALSE</name>
<dbReference type="Proteomes" id="UP001296967">
    <property type="component" value="Unassembled WGS sequence"/>
</dbReference>
<reference evidence="1" key="2">
    <citation type="journal article" date="2020" name="Microorganisms">
        <title>Osmotic Adaptation and Compatible Solute Biosynthesis of Phototrophic Bacteria as Revealed from Genome Analyses.</title>
        <authorList>
            <person name="Imhoff J.F."/>
            <person name="Rahn T."/>
            <person name="Kunzel S."/>
            <person name="Keller A."/>
            <person name="Neulinger S.C."/>
        </authorList>
    </citation>
    <scope>NUCLEOTIDE SEQUENCE</scope>
    <source>
        <strain evidence="1">DSM 4395</strain>
    </source>
</reference>
<proteinExistence type="predicted"/>
<evidence type="ECO:0000313" key="1">
    <source>
        <dbReference type="EMBL" id="MBK5929752.1"/>
    </source>
</evidence>
<organism evidence="1 2">
    <name type="scientific">Halochromatium salexigens</name>
    <name type="common">Chromatium salexigens</name>
    <dbReference type="NCBI Taxonomy" id="49447"/>
    <lineage>
        <taxon>Bacteria</taxon>
        <taxon>Pseudomonadati</taxon>
        <taxon>Pseudomonadota</taxon>
        <taxon>Gammaproteobacteria</taxon>
        <taxon>Chromatiales</taxon>
        <taxon>Chromatiaceae</taxon>
        <taxon>Halochromatium</taxon>
    </lineage>
</organism>
<evidence type="ECO:0000313" key="2">
    <source>
        <dbReference type="Proteomes" id="UP001296967"/>
    </source>
</evidence>
<reference evidence="1" key="1">
    <citation type="submission" date="2017-05" db="EMBL/GenBank/DDBJ databases">
        <authorList>
            <person name="Imhoff J.F."/>
            <person name="Rahn T."/>
            <person name="Kuenzel S."/>
            <person name="Neulinger S.C."/>
        </authorList>
    </citation>
    <scope>NUCLEOTIDE SEQUENCE</scope>
    <source>
        <strain evidence="1">DSM 4395</strain>
    </source>
</reference>
<dbReference type="AlphaFoldDB" id="A0AAJ0UFP8"/>